<comment type="caution">
    <text evidence="1">The sequence shown here is derived from an EMBL/GenBank/DDBJ whole genome shotgun (WGS) entry which is preliminary data.</text>
</comment>
<dbReference type="InterPro" id="IPR006756">
    <property type="entry name" value="Phenol_hydroxylase"/>
</dbReference>
<accession>A0ABW4ISZ5</accession>
<name>A0ABW4ISZ5_9ACTN</name>
<dbReference type="GO" id="GO:0018662">
    <property type="term" value="F:phenol 2-monooxygenase activity"/>
    <property type="evidence" value="ECO:0007669"/>
    <property type="project" value="UniProtKB-EC"/>
</dbReference>
<keyword evidence="1" id="KW-0560">Oxidoreductase</keyword>
<dbReference type="RefSeq" id="WP_381081765.1">
    <property type="nucleotide sequence ID" value="NZ_JBHUDX010000030.1"/>
</dbReference>
<keyword evidence="2" id="KW-1185">Reference proteome</keyword>
<sequence length="106" mass="12141">MPVRAIAPYDFPSSSRQELYGEDQLVHLWWRDNMWFGAAACFRTPRAMTWAEFRSTVVDPWASADPDYDPATAWHWSVDGRTVEPSDDQTLDALGVGHKSLVSFHR</sequence>
<dbReference type="EC" id="1.14.13.7" evidence="1"/>
<reference evidence="2" key="1">
    <citation type="journal article" date="2019" name="Int. J. Syst. Evol. Microbiol.">
        <title>The Global Catalogue of Microorganisms (GCM) 10K type strain sequencing project: providing services to taxonomists for standard genome sequencing and annotation.</title>
        <authorList>
            <consortium name="The Broad Institute Genomics Platform"/>
            <consortium name="The Broad Institute Genome Sequencing Center for Infectious Disease"/>
            <person name="Wu L."/>
            <person name="Ma J."/>
        </authorList>
    </citation>
    <scope>NUCLEOTIDE SEQUENCE [LARGE SCALE GENOMIC DNA]</scope>
    <source>
        <strain evidence="2">CGMCC 1.12470</strain>
    </source>
</reference>
<dbReference type="Pfam" id="PF04663">
    <property type="entry name" value="Phenol_monoox"/>
    <property type="match status" value="1"/>
</dbReference>
<dbReference type="Proteomes" id="UP001597261">
    <property type="component" value="Unassembled WGS sequence"/>
</dbReference>
<gene>
    <name evidence="1" type="ORF">ACFSL4_12810</name>
</gene>
<protein>
    <submittedName>
        <fullName evidence="1">Phenol hydroxylase subunit P4</fullName>
        <ecNumber evidence="1">1.14.13.7</ecNumber>
    </submittedName>
</protein>
<dbReference type="EMBL" id="JBHUDX010000030">
    <property type="protein sequence ID" value="MFD1659065.1"/>
    <property type="molecule type" value="Genomic_DNA"/>
</dbReference>
<organism evidence="1 2">
    <name type="scientific">Streptomyces caeni</name>
    <dbReference type="NCBI Taxonomy" id="2307231"/>
    <lineage>
        <taxon>Bacteria</taxon>
        <taxon>Bacillati</taxon>
        <taxon>Actinomycetota</taxon>
        <taxon>Actinomycetes</taxon>
        <taxon>Kitasatosporales</taxon>
        <taxon>Streptomycetaceae</taxon>
        <taxon>Streptomyces</taxon>
    </lineage>
</organism>
<evidence type="ECO:0000313" key="2">
    <source>
        <dbReference type="Proteomes" id="UP001597261"/>
    </source>
</evidence>
<evidence type="ECO:0000313" key="1">
    <source>
        <dbReference type="EMBL" id="MFD1659065.1"/>
    </source>
</evidence>
<dbReference type="Gene3D" id="3.10.20.560">
    <property type="entry name" value="Phenol hydroxylase"/>
    <property type="match status" value="1"/>
</dbReference>
<proteinExistence type="predicted"/>
<dbReference type="InterPro" id="IPR043010">
    <property type="entry name" value="Phenol_hydroxylase_sf"/>
</dbReference>